<reference evidence="8" key="1">
    <citation type="journal article" date="2019" name="Int. J. Syst. Evol. Microbiol.">
        <title>The Global Catalogue of Microorganisms (GCM) 10K type strain sequencing project: providing services to taxonomists for standard genome sequencing and annotation.</title>
        <authorList>
            <consortium name="The Broad Institute Genomics Platform"/>
            <consortium name="The Broad Institute Genome Sequencing Center for Infectious Disease"/>
            <person name="Wu L."/>
            <person name="Ma J."/>
        </authorList>
    </citation>
    <scope>NUCLEOTIDE SEQUENCE [LARGE SCALE GENOMIC DNA]</scope>
    <source>
        <strain evidence="8">CGMCC 1.12931</strain>
    </source>
</reference>
<dbReference type="InterPro" id="IPR020097">
    <property type="entry name" value="PsdUridine_synth_TruA_a/b_dom"/>
</dbReference>
<evidence type="ECO:0000256" key="4">
    <source>
        <dbReference type="HAMAP-Rule" id="MF_00171"/>
    </source>
</evidence>
<feature type="active site" description="Nucleophile" evidence="4">
    <location>
        <position position="42"/>
    </location>
</feature>
<keyword evidence="8" id="KW-1185">Reference proteome</keyword>
<comment type="caution">
    <text evidence="4">Lacks conserved residue(s) required for the propagation of feature annotation.</text>
</comment>
<evidence type="ECO:0000256" key="5">
    <source>
        <dbReference type="RuleBase" id="RU003792"/>
    </source>
</evidence>
<proteinExistence type="inferred from homology"/>
<comment type="caution">
    <text evidence="7">The sequence shown here is derived from an EMBL/GenBank/DDBJ whole genome shotgun (WGS) entry which is preliminary data.</text>
</comment>
<evidence type="ECO:0000256" key="1">
    <source>
        <dbReference type="ARBA" id="ARBA00009375"/>
    </source>
</evidence>
<comment type="subunit">
    <text evidence="4">Homodimer.</text>
</comment>
<dbReference type="Pfam" id="PF01416">
    <property type="entry name" value="PseudoU_synth_1"/>
    <property type="match status" value="1"/>
</dbReference>
<sequence length="242" mass="27948">MGKKYCGWQIQPDQPSVQESLTKSLETALQEKIELVGSGRTDTGVHAKNYIAHFSCETPIGDNKQFIFKLNTLLPKDIALHDMWKVHEDAHARFDAISRSYTYWVTQEKNPFLLDQAYYVKRKLNVQLMNQAASELKNYRNFKAFSKVKTQVYTYNCEVSEAKWKVLENGILEFNITANRFLRNMVRAIVGTLIEVGLEKINIKDFKKIVESENRSKAGKSVPAEALCLYQVTYPKELMKHE</sequence>
<feature type="binding site" evidence="4">
    <location>
        <position position="101"/>
    </location>
    <ligand>
        <name>substrate</name>
    </ligand>
</feature>
<comment type="function">
    <text evidence="4">Formation of pseudouridine at positions 38, 39 and 40 in the anticodon stem and loop of transfer RNAs.</text>
</comment>
<comment type="catalytic activity">
    <reaction evidence="4 5">
        <text>uridine(38/39/40) in tRNA = pseudouridine(38/39/40) in tRNA</text>
        <dbReference type="Rhea" id="RHEA:22376"/>
        <dbReference type="Rhea" id="RHEA-COMP:10085"/>
        <dbReference type="Rhea" id="RHEA-COMP:10087"/>
        <dbReference type="ChEBI" id="CHEBI:65314"/>
        <dbReference type="ChEBI" id="CHEBI:65315"/>
        <dbReference type="EC" id="5.4.99.12"/>
    </reaction>
</comment>
<dbReference type="InterPro" id="IPR020094">
    <property type="entry name" value="TruA/RsuA/RluB/E/F_N"/>
</dbReference>
<organism evidence="7 8">
    <name type="scientific">Psychroflexus planctonicus</name>
    <dbReference type="NCBI Taxonomy" id="1526575"/>
    <lineage>
        <taxon>Bacteria</taxon>
        <taxon>Pseudomonadati</taxon>
        <taxon>Bacteroidota</taxon>
        <taxon>Flavobacteriia</taxon>
        <taxon>Flavobacteriales</taxon>
        <taxon>Flavobacteriaceae</taxon>
        <taxon>Psychroflexus</taxon>
    </lineage>
</organism>
<evidence type="ECO:0000313" key="7">
    <source>
        <dbReference type="EMBL" id="GGE26922.1"/>
    </source>
</evidence>
<dbReference type="Gene3D" id="3.30.70.580">
    <property type="entry name" value="Pseudouridine synthase I, catalytic domain, N-terminal subdomain"/>
    <property type="match status" value="1"/>
</dbReference>
<evidence type="ECO:0000256" key="2">
    <source>
        <dbReference type="ARBA" id="ARBA00022694"/>
    </source>
</evidence>
<keyword evidence="2 4" id="KW-0819">tRNA processing</keyword>
<comment type="similarity">
    <text evidence="1 4 5">Belongs to the tRNA pseudouridine synthase TruA family.</text>
</comment>
<evidence type="ECO:0000259" key="6">
    <source>
        <dbReference type="Pfam" id="PF01416"/>
    </source>
</evidence>
<dbReference type="SUPFAM" id="SSF55120">
    <property type="entry name" value="Pseudouridine synthase"/>
    <property type="match status" value="1"/>
</dbReference>
<dbReference type="PANTHER" id="PTHR11142">
    <property type="entry name" value="PSEUDOURIDYLATE SYNTHASE"/>
    <property type="match status" value="1"/>
</dbReference>
<protein>
    <recommendedName>
        <fullName evidence="4">tRNA pseudouridine synthase A</fullName>
        <ecNumber evidence="4">5.4.99.12</ecNumber>
    </recommendedName>
    <alternativeName>
        <fullName evidence="4">tRNA pseudouridine(38-40) synthase</fullName>
    </alternativeName>
    <alternativeName>
        <fullName evidence="4">tRNA pseudouridylate synthase I</fullName>
    </alternativeName>
    <alternativeName>
        <fullName evidence="4">tRNA-uridine isomerase I</fullName>
    </alternativeName>
</protein>
<dbReference type="Gene3D" id="3.30.70.660">
    <property type="entry name" value="Pseudouridine synthase I, catalytic domain, C-terminal subdomain"/>
    <property type="match status" value="1"/>
</dbReference>
<dbReference type="CDD" id="cd02570">
    <property type="entry name" value="PseudoU_synth_EcTruA"/>
    <property type="match status" value="1"/>
</dbReference>
<dbReference type="InterPro" id="IPR020103">
    <property type="entry name" value="PsdUridine_synth_cat_dom_sf"/>
</dbReference>
<dbReference type="PANTHER" id="PTHR11142:SF0">
    <property type="entry name" value="TRNA PSEUDOURIDINE SYNTHASE-LIKE 1"/>
    <property type="match status" value="1"/>
</dbReference>
<dbReference type="EMBL" id="BMGM01000002">
    <property type="protein sequence ID" value="GGE26922.1"/>
    <property type="molecule type" value="Genomic_DNA"/>
</dbReference>
<dbReference type="PIRSF" id="PIRSF001430">
    <property type="entry name" value="tRNA_psdUrid_synth"/>
    <property type="match status" value="1"/>
</dbReference>
<feature type="domain" description="Pseudouridine synthase I TruA alpha/beta" evidence="6">
    <location>
        <begin position="140"/>
        <end position="235"/>
    </location>
</feature>
<dbReference type="InterPro" id="IPR001406">
    <property type="entry name" value="PsdUridine_synth_TruA"/>
</dbReference>
<name>A0ABQ1SEF1_9FLAO</name>
<dbReference type="NCBIfam" id="TIGR00071">
    <property type="entry name" value="hisT_truA"/>
    <property type="match status" value="1"/>
</dbReference>
<dbReference type="EC" id="5.4.99.12" evidence="4"/>
<dbReference type="Proteomes" id="UP000599179">
    <property type="component" value="Unassembled WGS sequence"/>
</dbReference>
<accession>A0ABQ1SEF1</accession>
<gene>
    <name evidence="4 7" type="primary">truA</name>
    <name evidence="7" type="ORF">GCM10010832_04550</name>
</gene>
<evidence type="ECO:0000313" key="8">
    <source>
        <dbReference type="Proteomes" id="UP000599179"/>
    </source>
</evidence>
<evidence type="ECO:0000256" key="3">
    <source>
        <dbReference type="ARBA" id="ARBA00023235"/>
    </source>
</evidence>
<dbReference type="InterPro" id="IPR020095">
    <property type="entry name" value="PsdUridine_synth_TruA_C"/>
</dbReference>
<dbReference type="HAMAP" id="MF_00171">
    <property type="entry name" value="TruA"/>
    <property type="match status" value="1"/>
</dbReference>
<keyword evidence="3 4" id="KW-0413">Isomerase</keyword>